<dbReference type="InterPro" id="IPR016181">
    <property type="entry name" value="Acyl_CoA_acyltransferase"/>
</dbReference>
<dbReference type="Gene3D" id="3.40.630.30">
    <property type="match status" value="1"/>
</dbReference>
<dbReference type="SUPFAM" id="SSF55729">
    <property type="entry name" value="Acyl-CoA N-acyltransferases (Nat)"/>
    <property type="match status" value="1"/>
</dbReference>
<dbReference type="PROSITE" id="PS51186">
    <property type="entry name" value="GNAT"/>
    <property type="match status" value="1"/>
</dbReference>
<name>A0ABV2SQK5_9FLAO</name>
<reference evidence="2 3" key="1">
    <citation type="submission" date="2024-07" db="EMBL/GenBank/DDBJ databases">
        <title>The genome sequence of type strain Sediminicola arcticus GDMCC 1.2805.</title>
        <authorList>
            <person name="Liu Y."/>
        </authorList>
    </citation>
    <scope>NUCLEOTIDE SEQUENCE [LARGE SCALE GENOMIC DNA]</scope>
    <source>
        <strain evidence="2 3">GDMCC 1.2805</strain>
    </source>
</reference>
<dbReference type="Pfam" id="PF00583">
    <property type="entry name" value="Acetyltransf_1"/>
    <property type="match status" value="1"/>
</dbReference>
<dbReference type="RefSeq" id="WP_354613809.1">
    <property type="nucleotide sequence ID" value="NZ_JBEXAE010000001.1"/>
</dbReference>
<keyword evidence="3" id="KW-1185">Reference proteome</keyword>
<dbReference type="InterPro" id="IPR000182">
    <property type="entry name" value="GNAT_dom"/>
</dbReference>
<accession>A0ABV2SQK5</accession>
<dbReference type="EMBL" id="JBEXAE010000001">
    <property type="protein sequence ID" value="MET6989437.1"/>
    <property type="molecule type" value="Genomic_DNA"/>
</dbReference>
<sequence length="179" mass="21119">MIQVSKEISLKPIYLKDQGLLLEVIRKIYLPVYRHLWTDNGAFYFEKNYSVPNLTQELAEEGSDYYFIVFRTQFVGILRIQFEKECVDFPGKPATKLHRIYLDPEVHGLGIGQRLLDWTIEQSKARQSSLLWLEAMDTQKQSLQFYQKNNFHISGSFKLEVPNIIEKWQGMHRMFVGLL</sequence>
<dbReference type="CDD" id="cd04301">
    <property type="entry name" value="NAT_SF"/>
    <property type="match status" value="1"/>
</dbReference>
<protein>
    <submittedName>
        <fullName evidence="2">GNAT family N-acetyltransferase</fullName>
    </submittedName>
</protein>
<gene>
    <name evidence="2" type="ORF">ABXZ36_02105</name>
</gene>
<evidence type="ECO:0000259" key="1">
    <source>
        <dbReference type="PROSITE" id="PS51186"/>
    </source>
</evidence>
<organism evidence="2 3">
    <name type="scientific">Sediminicola arcticus</name>
    <dbReference type="NCBI Taxonomy" id="1574308"/>
    <lineage>
        <taxon>Bacteria</taxon>
        <taxon>Pseudomonadati</taxon>
        <taxon>Bacteroidota</taxon>
        <taxon>Flavobacteriia</taxon>
        <taxon>Flavobacteriales</taxon>
        <taxon>Flavobacteriaceae</taxon>
        <taxon>Sediminicola</taxon>
    </lineage>
</organism>
<evidence type="ECO:0000313" key="2">
    <source>
        <dbReference type="EMBL" id="MET6989437.1"/>
    </source>
</evidence>
<dbReference type="Proteomes" id="UP001549799">
    <property type="component" value="Unassembled WGS sequence"/>
</dbReference>
<proteinExistence type="predicted"/>
<feature type="domain" description="N-acetyltransferase" evidence="1">
    <location>
        <begin position="8"/>
        <end position="170"/>
    </location>
</feature>
<comment type="caution">
    <text evidence="2">The sequence shown here is derived from an EMBL/GenBank/DDBJ whole genome shotgun (WGS) entry which is preliminary data.</text>
</comment>
<evidence type="ECO:0000313" key="3">
    <source>
        <dbReference type="Proteomes" id="UP001549799"/>
    </source>
</evidence>